<dbReference type="Gene3D" id="1.20.1060.20">
    <property type="match status" value="1"/>
</dbReference>
<accession>A0A1A9WLW8</accession>
<keyword evidence="2" id="KW-0067">ATP-binding</keyword>
<organism evidence="5 6">
    <name type="scientific">Glossina brevipalpis</name>
    <dbReference type="NCBI Taxonomy" id="37001"/>
    <lineage>
        <taxon>Eukaryota</taxon>
        <taxon>Metazoa</taxon>
        <taxon>Ecdysozoa</taxon>
        <taxon>Arthropoda</taxon>
        <taxon>Hexapoda</taxon>
        <taxon>Insecta</taxon>
        <taxon>Pterygota</taxon>
        <taxon>Neoptera</taxon>
        <taxon>Endopterygota</taxon>
        <taxon>Diptera</taxon>
        <taxon>Brachycera</taxon>
        <taxon>Muscomorpha</taxon>
        <taxon>Hippoboscoidea</taxon>
        <taxon>Glossinidae</taxon>
        <taxon>Glossina</taxon>
    </lineage>
</organism>
<keyword evidence="6" id="KW-1185">Reference proteome</keyword>
<dbReference type="InterPro" id="IPR036277">
    <property type="entry name" value="SMC_hinge_sf"/>
</dbReference>
<dbReference type="Pfam" id="PF06470">
    <property type="entry name" value="SMC_hinge"/>
    <property type="match status" value="1"/>
</dbReference>
<dbReference type="InterPro" id="IPR010935">
    <property type="entry name" value="SMC_hinge"/>
</dbReference>
<protein>
    <recommendedName>
        <fullName evidence="4">SMC hinge domain-containing protein</fullName>
    </recommendedName>
</protein>
<dbReference type="SUPFAM" id="SSF75553">
    <property type="entry name" value="Smc hinge domain"/>
    <property type="match status" value="1"/>
</dbReference>
<sequence length="135" mass="15032">MQGSLESWVVWCDVAICAACQSLDSIIFDTEDTAEKCIDCLKCNSLGRDSIMFLEKINYLEPHSAPFQTPENVPSLYDLVHVNDKKFCFALRVTFVVSNLELGSHIAFGTKHYRVVPLDGEIIEISRLMSAGGIT</sequence>
<evidence type="ECO:0000313" key="5">
    <source>
        <dbReference type="EnsemblMetazoa" id="GBRI024334-PA"/>
    </source>
</evidence>
<dbReference type="STRING" id="37001.A0A1A9WLW8"/>
<dbReference type="AlphaFoldDB" id="A0A1A9WLW8"/>
<dbReference type="GO" id="GO:0005524">
    <property type="term" value="F:ATP binding"/>
    <property type="evidence" value="ECO:0007669"/>
    <property type="project" value="UniProtKB-KW"/>
</dbReference>
<reference evidence="6" key="1">
    <citation type="submission" date="2014-03" db="EMBL/GenBank/DDBJ databases">
        <authorList>
            <person name="Aksoy S."/>
            <person name="Warren W."/>
            <person name="Wilson R.K."/>
        </authorList>
    </citation>
    <scope>NUCLEOTIDE SEQUENCE [LARGE SCALE GENOMIC DNA]</scope>
    <source>
        <strain evidence="6">IAEA</strain>
    </source>
</reference>
<dbReference type="Gene3D" id="3.30.70.1620">
    <property type="match status" value="1"/>
</dbReference>
<evidence type="ECO:0000259" key="4">
    <source>
        <dbReference type="Pfam" id="PF06470"/>
    </source>
</evidence>
<dbReference type="Proteomes" id="UP000091820">
    <property type="component" value="Unassembled WGS sequence"/>
</dbReference>
<evidence type="ECO:0000256" key="3">
    <source>
        <dbReference type="ARBA" id="ARBA00023242"/>
    </source>
</evidence>
<keyword evidence="3" id="KW-0539">Nucleus</keyword>
<keyword evidence="1" id="KW-0547">Nucleotide-binding</keyword>
<reference evidence="5" key="2">
    <citation type="submission" date="2020-05" db="UniProtKB">
        <authorList>
            <consortium name="EnsemblMetazoa"/>
        </authorList>
    </citation>
    <scope>IDENTIFICATION</scope>
    <source>
        <strain evidence="5">IAEA</strain>
    </source>
</reference>
<dbReference type="GO" id="GO:0000796">
    <property type="term" value="C:condensin complex"/>
    <property type="evidence" value="ECO:0007669"/>
    <property type="project" value="TreeGrafter"/>
</dbReference>
<evidence type="ECO:0000256" key="1">
    <source>
        <dbReference type="ARBA" id="ARBA00022741"/>
    </source>
</evidence>
<evidence type="ECO:0000256" key="2">
    <source>
        <dbReference type="ARBA" id="ARBA00022840"/>
    </source>
</evidence>
<dbReference type="PANTHER" id="PTHR18937:SF172">
    <property type="entry name" value="STRUCTURAL MAINTENANCE OF CHROMOSOMES PROTEIN"/>
    <property type="match status" value="1"/>
</dbReference>
<name>A0A1A9WLW8_9MUSC</name>
<dbReference type="VEuPathDB" id="VectorBase:GBRI024334"/>
<proteinExistence type="predicted"/>
<dbReference type="PANTHER" id="PTHR18937">
    <property type="entry name" value="STRUCTURAL MAINTENANCE OF CHROMOSOMES SMC FAMILY MEMBER"/>
    <property type="match status" value="1"/>
</dbReference>
<dbReference type="EnsemblMetazoa" id="GBRI024334-RA">
    <property type="protein sequence ID" value="GBRI024334-PA"/>
    <property type="gene ID" value="GBRI024334"/>
</dbReference>
<evidence type="ECO:0000313" key="6">
    <source>
        <dbReference type="Proteomes" id="UP000091820"/>
    </source>
</evidence>
<feature type="domain" description="SMC hinge" evidence="4">
    <location>
        <begin position="15"/>
        <end position="107"/>
    </location>
</feature>
<dbReference type="GO" id="GO:0007076">
    <property type="term" value="P:mitotic chromosome condensation"/>
    <property type="evidence" value="ECO:0007669"/>
    <property type="project" value="TreeGrafter"/>
</dbReference>